<evidence type="ECO:0000259" key="1">
    <source>
        <dbReference type="Pfam" id="PF13480"/>
    </source>
</evidence>
<dbReference type="Gene3D" id="3.40.630.30">
    <property type="match status" value="1"/>
</dbReference>
<protein>
    <submittedName>
        <fullName evidence="2">GNAT family N-acetyltransferase</fullName>
    </submittedName>
</protein>
<accession>A0ABR7V9V0</accession>
<dbReference type="RefSeq" id="WP_188245451.1">
    <property type="nucleotide sequence ID" value="NZ_JABTCF010000018.1"/>
</dbReference>
<keyword evidence="3" id="KW-1185">Reference proteome</keyword>
<evidence type="ECO:0000313" key="2">
    <source>
        <dbReference type="EMBL" id="MBD0780021.1"/>
    </source>
</evidence>
<proteinExistence type="predicted"/>
<name>A0ABR7V9V0_9FLAO</name>
<dbReference type="Pfam" id="PF13480">
    <property type="entry name" value="Acetyltransf_6"/>
    <property type="match status" value="1"/>
</dbReference>
<feature type="domain" description="BioF2-like acetyltransferase" evidence="1">
    <location>
        <begin position="167"/>
        <end position="247"/>
    </location>
</feature>
<gene>
    <name evidence="2" type="ORF">HPE56_19655</name>
</gene>
<organism evidence="2 3">
    <name type="scientific">Maribacter aquimaris</name>
    <dbReference type="NCBI Taxonomy" id="2737171"/>
    <lineage>
        <taxon>Bacteria</taxon>
        <taxon>Pseudomonadati</taxon>
        <taxon>Bacteroidota</taxon>
        <taxon>Flavobacteriia</taxon>
        <taxon>Flavobacteriales</taxon>
        <taxon>Flavobacteriaceae</taxon>
        <taxon>Maribacter</taxon>
    </lineage>
</organism>
<reference evidence="2" key="1">
    <citation type="submission" date="2020-05" db="EMBL/GenBank/DDBJ databases">
        <title>The draft genome sequence of Maribacter sp. ANRC-HE7.</title>
        <authorList>
            <person name="Mu L."/>
        </authorList>
    </citation>
    <scope>NUCLEOTIDE SEQUENCE</scope>
    <source>
        <strain evidence="2">ANRC-HE7</strain>
    </source>
</reference>
<dbReference type="EMBL" id="JABTCF010000018">
    <property type="protein sequence ID" value="MBD0780021.1"/>
    <property type="molecule type" value="Genomic_DNA"/>
</dbReference>
<dbReference type="InterPro" id="IPR016181">
    <property type="entry name" value="Acyl_CoA_acyltransferase"/>
</dbReference>
<dbReference type="SUPFAM" id="SSF55729">
    <property type="entry name" value="Acyl-CoA N-acyltransferases (Nat)"/>
    <property type="match status" value="1"/>
</dbReference>
<dbReference type="Proteomes" id="UP001166021">
    <property type="component" value="Unassembled WGS sequence"/>
</dbReference>
<sequence>MDYHKDRYEDCSLIVFENNLPIAAFPAHKIDENTIASHFGLSYGGIILRKTEVLHKTLQIVYKILFVLKSSKIEKIIYKSFHKFYNSIGSEEITYAKYLIKAKLTVRQFSSVINLNDKLEMNRTRLRLARRAMKMGVVIKEVDTFDDYWNNILMPNLNCKYSAKPAHTVEEITKLHNSFPKNIHQFNAYLNDTIVAGATLFETANVVRVQYNSANEEGRHSGASDLLYLELIERYFKHKNYFDFGTSFDDNGLNLGLLNWKESFGARAFSIDTFEIETKNYILLEKSINCDDRKLIQNHHHH</sequence>
<dbReference type="InterPro" id="IPR038740">
    <property type="entry name" value="BioF2-like_GNAT_dom"/>
</dbReference>
<evidence type="ECO:0000313" key="3">
    <source>
        <dbReference type="Proteomes" id="UP001166021"/>
    </source>
</evidence>
<comment type="caution">
    <text evidence="2">The sequence shown here is derived from an EMBL/GenBank/DDBJ whole genome shotgun (WGS) entry which is preliminary data.</text>
</comment>